<evidence type="ECO:0000256" key="1">
    <source>
        <dbReference type="SAM" id="MobiDB-lite"/>
    </source>
</evidence>
<dbReference type="SUPFAM" id="SSF56219">
    <property type="entry name" value="DNase I-like"/>
    <property type="match status" value="1"/>
</dbReference>
<name>A0A915HJ92_ROMCU</name>
<protein>
    <submittedName>
        <fullName evidence="3">Apple domain-containing protein</fullName>
    </submittedName>
</protein>
<sequence length="277" mass="31222">MFYADTMDECAKLCYDRGHGCKAAVFQMLPKRVAPKGGPCSAVRHPWKLGLTCQSKVGWPVNKTVPDFSSKLRSHILTCIECPDSDGDRKDRMNITPPEWDETMDQTTRPMLTAKPARAHKKMTVVRPKWPKKPTSRKPLRHDNRTRAGTITVMTFNTWRMGEKVSNGLAKVAKYINMVNADIVGIQENVRGDEIDTLMRLLNQSYKKCSIVSMKLKQIRGITSYAPMRRNLVTNKELIKQDRISAPADSCHLNGLQHVSKSAARCPNQQQGKSAID</sequence>
<keyword evidence="2" id="KW-1185">Reference proteome</keyword>
<feature type="region of interest" description="Disordered" evidence="1">
    <location>
        <begin position="117"/>
        <end position="142"/>
    </location>
</feature>
<dbReference type="Gene3D" id="3.60.10.10">
    <property type="entry name" value="Endonuclease/exonuclease/phosphatase"/>
    <property type="match status" value="1"/>
</dbReference>
<accession>A0A915HJ92</accession>
<dbReference type="WBParaSite" id="nRc.2.0.1.t01504-RA">
    <property type="protein sequence ID" value="nRc.2.0.1.t01504-RA"/>
    <property type="gene ID" value="nRc.2.0.1.g01504"/>
</dbReference>
<evidence type="ECO:0000313" key="3">
    <source>
        <dbReference type="WBParaSite" id="nRc.2.0.1.t01504-RA"/>
    </source>
</evidence>
<dbReference type="Proteomes" id="UP000887565">
    <property type="component" value="Unplaced"/>
</dbReference>
<dbReference type="AlphaFoldDB" id="A0A915HJ92"/>
<dbReference type="PANTHER" id="PTHR41349:SF1">
    <property type="entry name" value="PROTEIN CBG08683"/>
    <property type="match status" value="1"/>
</dbReference>
<reference evidence="3" key="1">
    <citation type="submission" date="2022-11" db="UniProtKB">
        <authorList>
            <consortium name="WormBaseParasite"/>
        </authorList>
    </citation>
    <scope>IDENTIFICATION</scope>
</reference>
<proteinExistence type="predicted"/>
<evidence type="ECO:0000313" key="2">
    <source>
        <dbReference type="Proteomes" id="UP000887565"/>
    </source>
</evidence>
<dbReference type="PANTHER" id="PTHR41349">
    <property type="match status" value="1"/>
</dbReference>
<dbReference type="InterPro" id="IPR036691">
    <property type="entry name" value="Endo/exonu/phosph_ase_sf"/>
</dbReference>
<organism evidence="2 3">
    <name type="scientific">Romanomermis culicivorax</name>
    <name type="common">Nematode worm</name>
    <dbReference type="NCBI Taxonomy" id="13658"/>
    <lineage>
        <taxon>Eukaryota</taxon>
        <taxon>Metazoa</taxon>
        <taxon>Ecdysozoa</taxon>
        <taxon>Nematoda</taxon>
        <taxon>Enoplea</taxon>
        <taxon>Dorylaimia</taxon>
        <taxon>Mermithida</taxon>
        <taxon>Mermithoidea</taxon>
        <taxon>Mermithidae</taxon>
        <taxon>Romanomermis</taxon>
    </lineage>
</organism>
<feature type="compositionally biased region" description="Basic residues" evidence="1">
    <location>
        <begin position="117"/>
        <end position="140"/>
    </location>
</feature>